<feature type="transmembrane region" description="Helical" evidence="9">
    <location>
        <begin position="108"/>
        <end position="127"/>
    </location>
</feature>
<dbReference type="GO" id="GO:0015297">
    <property type="term" value="F:antiporter activity"/>
    <property type="evidence" value="ECO:0007669"/>
    <property type="project" value="UniProtKB-KW"/>
</dbReference>
<gene>
    <name evidence="11" type="ORF">SAMN05443248_3765</name>
</gene>
<dbReference type="AlphaFoldDB" id="A0A1M5QER2"/>
<keyword evidence="4 9" id="KW-0812">Transmembrane</keyword>
<keyword evidence="5 9" id="KW-1133">Transmembrane helix</keyword>
<feature type="transmembrane region" description="Helical" evidence="9">
    <location>
        <begin position="78"/>
        <end position="96"/>
    </location>
</feature>
<dbReference type="EMBL" id="LT670817">
    <property type="protein sequence ID" value="SHH12341.1"/>
    <property type="molecule type" value="Genomic_DNA"/>
</dbReference>
<feature type="transmembrane region" description="Helical" evidence="9">
    <location>
        <begin position="46"/>
        <end position="66"/>
    </location>
</feature>
<evidence type="ECO:0000256" key="1">
    <source>
        <dbReference type="ARBA" id="ARBA00004141"/>
    </source>
</evidence>
<dbReference type="GO" id="GO:0016020">
    <property type="term" value="C:membrane"/>
    <property type="evidence" value="ECO:0007669"/>
    <property type="project" value="UniProtKB-SubCell"/>
</dbReference>
<dbReference type="InterPro" id="IPR038770">
    <property type="entry name" value="Na+/solute_symporter_sf"/>
</dbReference>
<dbReference type="PANTHER" id="PTHR43562">
    <property type="entry name" value="NAPA-TYPE SODIUM/HYDROGEN ANTIPORTER"/>
    <property type="match status" value="1"/>
</dbReference>
<feature type="transmembrane region" description="Helical" evidence="9">
    <location>
        <begin position="166"/>
        <end position="190"/>
    </location>
</feature>
<dbReference type="Proteomes" id="UP000189796">
    <property type="component" value="Chromosome I"/>
</dbReference>
<name>A0A1M5QER2_9BRAD</name>
<evidence type="ECO:0000256" key="8">
    <source>
        <dbReference type="SAM" id="MobiDB-lite"/>
    </source>
</evidence>
<feature type="transmembrane region" description="Helical" evidence="9">
    <location>
        <begin position="288"/>
        <end position="307"/>
    </location>
</feature>
<dbReference type="GO" id="GO:1902600">
    <property type="term" value="P:proton transmembrane transport"/>
    <property type="evidence" value="ECO:0007669"/>
    <property type="project" value="InterPro"/>
</dbReference>
<sequence length="431" mass="45789">MSSNRRNMPSNMISFLRDHLFTMPVLAKFAVGMVMLVIIPRFSRRVHVPVPVGLLLSGVIVGPYVLDIFGTVRPIADFLAELGKLLLMFFAGLEINLELFRRARNRSIALGIATTAFPQVLGTIVGLSFGYAAIPAIVIGSLLASHTLLGLSIVNRLGLGSLEPVTVAVGATVMSDTLSLVVFAICVSIYTTGFSPSGLVLLLAEIAGYIGLVLFGLSRLGAYVLKRVEDEEDAYFVLMLSIMAIAGVLADAIQLPGIVGAFLAGLAINASAQNAPASVKLEFLSKSLFIPIFFVVTGFLINPITFVHGIFDNFLLVASIIGALLVGKWIAAWLVGRAFGYNRNEQLTIWSLTLPQVAATLAATLVAHDTLGAAGQRLLDDRMLNVVLVLVFATSVLGPVLTERFAARLTTSTPRAEPNRSIGSAPNVTAG</sequence>
<feature type="transmembrane region" description="Helical" evidence="9">
    <location>
        <begin position="133"/>
        <end position="154"/>
    </location>
</feature>
<keyword evidence="6" id="KW-0406">Ion transport</keyword>
<dbReference type="Gene3D" id="1.20.1530.20">
    <property type="match status" value="1"/>
</dbReference>
<evidence type="ECO:0000313" key="11">
    <source>
        <dbReference type="EMBL" id="SHH12341.1"/>
    </source>
</evidence>
<feature type="transmembrane region" description="Helical" evidence="9">
    <location>
        <begin position="196"/>
        <end position="215"/>
    </location>
</feature>
<keyword evidence="2" id="KW-0813">Transport</keyword>
<evidence type="ECO:0000313" key="12">
    <source>
        <dbReference type="Proteomes" id="UP000189796"/>
    </source>
</evidence>
<evidence type="ECO:0000256" key="2">
    <source>
        <dbReference type="ARBA" id="ARBA00022448"/>
    </source>
</evidence>
<proteinExistence type="predicted"/>
<evidence type="ECO:0000256" key="9">
    <source>
        <dbReference type="SAM" id="Phobius"/>
    </source>
</evidence>
<feature type="domain" description="Cation/H+ exchanger transmembrane" evidence="10">
    <location>
        <begin position="36"/>
        <end position="401"/>
    </location>
</feature>
<dbReference type="Pfam" id="PF00999">
    <property type="entry name" value="Na_H_Exchanger"/>
    <property type="match status" value="1"/>
</dbReference>
<evidence type="ECO:0000259" key="10">
    <source>
        <dbReference type="Pfam" id="PF00999"/>
    </source>
</evidence>
<feature type="compositionally biased region" description="Polar residues" evidence="8">
    <location>
        <begin position="421"/>
        <end position="431"/>
    </location>
</feature>
<organism evidence="11 12">
    <name type="scientific">Bradyrhizobium erythrophlei</name>
    <dbReference type="NCBI Taxonomy" id="1437360"/>
    <lineage>
        <taxon>Bacteria</taxon>
        <taxon>Pseudomonadati</taxon>
        <taxon>Pseudomonadota</taxon>
        <taxon>Alphaproteobacteria</taxon>
        <taxon>Hyphomicrobiales</taxon>
        <taxon>Nitrobacteraceae</taxon>
        <taxon>Bradyrhizobium</taxon>
    </lineage>
</organism>
<feature type="transmembrane region" description="Helical" evidence="9">
    <location>
        <begin position="347"/>
        <end position="371"/>
    </location>
</feature>
<evidence type="ECO:0000256" key="4">
    <source>
        <dbReference type="ARBA" id="ARBA00022692"/>
    </source>
</evidence>
<evidence type="ECO:0000256" key="7">
    <source>
        <dbReference type="ARBA" id="ARBA00023136"/>
    </source>
</evidence>
<feature type="transmembrane region" description="Helical" evidence="9">
    <location>
        <begin position="383"/>
        <end position="401"/>
    </location>
</feature>
<accession>A0A1M5QER2</accession>
<reference evidence="11 12" key="1">
    <citation type="submission" date="2016-11" db="EMBL/GenBank/DDBJ databases">
        <authorList>
            <person name="Jaros S."/>
            <person name="Januszkiewicz K."/>
            <person name="Wedrychowicz H."/>
        </authorList>
    </citation>
    <scope>NUCLEOTIDE SEQUENCE [LARGE SCALE GENOMIC DNA]</scope>
    <source>
        <strain evidence="11 12">GAS138</strain>
    </source>
</reference>
<evidence type="ECO:0000256" key="5">
    <source>
        <dbReference type="ARBA" id="ARBA00022989"/>
    </source>
</evidence>
<feature type="transmembrane region" description="Helical" evidence="9">
    <location>
        <begin position="314"/>
        <end position="335"/>
    </location>
</feature>
<comment type="subcellular location">
    <subcellularLocation>
        <location evidence="1">Membrane</location>
        <topology evidence="1">Multi-pass membrane protein</topology>
    </subcellularLocation>
</comment>
<evidence type="ECO:0000256" key="3">
    <source>
        <dbReference type="ARBA" id="ARBA00022449"/>
    </source>
</evidence>
<dbReference type="OrthoDB" id="9781411at2"/>
<dbReference type="PANTHER" id="PTHR43562:SF4">
    <property type="entry name" value="NA(+)_H(+) ANTIPORTER NHAS5"/>
    <property type="match status" value="1"/>
</dbReference>
<feature type="transmembrane region" description="Helical" evidence="9">
    <location>
        <begin position="20"/>
        <end position="39"/>
    </location>
</feature>
<evidence type="ECO:0000256" key="6">
    <source>
        <dbReference type="ARBA" id="ARBA00023065"/>
    </source>
</evidence>
<feature type="region of interest" description="Disordered" evidence="8">
    <location>
        <begin position="412"/>
        <end position="431"/>
    </location>
</feature>
<dbReference type="InterPro" id="IPR006153">
    <property type="entry name" value="Cation/H_exchanger_TM"/>
</dbReference>
<keyword evidence="3" id="KW-0050">Antiport</keyword>
<keyword evidence="7 9" id="KW-0472">Membrane</keyword>
<feature type="transmembrane region" description="Helical" evidence="9">
    <location>
        <begin position="235"/>
        <end position="268"/>
    </location>
</feature>
<protein>
    <submittedName>
        <fullName evidence="11">Kef-type K+ transport system, membrane component KefB</fullName>
    </submittedName>
</protein>